<dbReference type="InterPro" id="IPR042267">
    <property type="entry name" value="VTC_sf"/>
</dbReference>
<dbReference type="EMBL" id="JOKG01000004">
    <property type="protein sequence ID" value="KEQ12807.1"/>
    <property type="molecule type" value="Genomic_DNA"/>
</dbReference>
<evidence type="ECO:0000313" key="3">
    <source>
        <dbReference type="Proteomes" id="UP000028006"/>
    </source>
</evidence>
<accession>A0A081N2Y4</accession>
<protein>
    <recommendedName>
        <fullName evidence="1">VTC domain-containing protein</fullName>
    </recommendedName>
</protein>
<dbReference type="InterPro" id="IPR018966">
    <property type="entry name" value="VTC_domain"/>
</dbReference>
<feature type="domain" description="VTC" evidence="1">
    <location>
        <begin position="5"/>
        <end position="222"/>
    </location>
</feature>
<comment type="caution">
    <text evidence="2">The sequence shown here is derived from an EMBL/GenBank/DDBJ whole genome shotgun (WGS) entry which is preliminary data.</text>
</comment>
<gene>
    <name evidence="2" type="ORF">GZ77_20340</name>
</gene>
<dbReference type="eggNOG" id="ENOG5032SZR">
    <property type="taxonomic scope" value="Bacteria"/>
</dbReference>
<dbReference type="Gene3D" id="3.20.100.30">
    <property type="entry name" value="VTC, catalytic tunnel domain"/>
    <property type="match status" value="1"/>
</dbReference>
<reference evidence="2 3" key="1">
    <citation type="submission" date="2014-06" db="EMBL/GenBank/DDBJ databases">
        <title>Whole Genome Sequences of Three Symbiotic Endozoicomonas Bacteria.</title>
        <authorList>
            <person name="Neave M.J."/>
            <person name="Apprill A."/>
            <person name="Voolstra C.R."/>
        </authorList>
    </citation>
    <scope>NUCLEOTIDE SEQUENCE [LARGE SCALE GENOMIC DNA]</scope>
    <source>
        <strain evidence="2 3">LMG 24815</strain>
    </source>
</reference>
<organism evidence="2 3">
    <name type="scientific">Endozoicomonas montiporae</name>
    <dbReference type="NCBI Taxonomy" id="1027273"/>
    <lineage>
        <taxon>Bacteria</taxon>
        <taxon>Pseudomonadati</taxon>
        <taxon>Pseudomonadota</taxon>
        <taxon>Gammaproteobacteria</taxon>
        <taxon>Oceanospirillales</taxon>
        <taxon>Endozoicomonadaceae</taxon>
        <taxon>Endozoicomonas</taxon>
    </lineage>
</organism>
<dbReference type="CDD" id="cd07750">
    <property type="entry name" value="PolyPPase_VTC_like"/>
    <property type="match status" value="1"/>
</dbReference>
<keyword evidence="3" id="KW-1185">Reference proteome</keyword>
<evidence type="ECO:0000313" key="2">
    <source>
        <dbReference type="EMBL" id="KEQ12807.1"/>
    </source>
</evidence>
<dbReference type="RefSeq" id="WP_034878184.1">
    <property type="nucleotide sequence ID" value="NZ_JOKG01000004.1"/>
</dbReference>
<dbReference type="Pfam" id="PF09359">
    <property type="entry name" value="VTC"/>
    <property type="match status" value="1"/>
</dbReference>
<proteinExistence type="predicted"/>
<name>A0A081N2Y4_9GAMM</name>
<sequence length="225" mass="26116">MDEFRFEVKIPIPMTQAQKFQVWLKTHPLLFSTHYAPRVVNSLYLDSCDLAMYETNLNGISERKKNRIRWYGDIGEANNAKLEFKLKKSGKGRKIIFDAPLHLEQENSSWRSVLRDCYSQLPEEGRIILGNGVMPILICSYSREYYVSACQKIRATIDSNIVVYDQRYSDRPNLINFQPLGQYYLLELKAAGDFEDELSALMGTCPMIASRHSKYVTGIRKLIWK</sequence>
<dbReference type="GO" id="GO:0006799">
    <property type="term" value="P:polyphosphate biosynthetic process"/>
    <property type="evidence" value="ECO:0007669"/>
    <property type="project" value="UniProtKB-ARBA"/>
</dbReference>
<dbReference type="Proteomes" id="UP000028006">
    <property type="component" value="Unassembled WGS sequence"/>
</dbReference>
<evidence type="ECO:0000259" key="1">
    <source>
        <dbReference type="Pfam" id="PF09359"/>
    </source>
</evidence>
<dbReference type="AlphaFoldDB" id="A0A081N2Y4"/>